<comment type="caution">
    <text evidence="1">The sequence shown here is derived from an EMBL/GenBank/DDBJ whole genome shotgun (WGS) entry which is preliminary data.</text>
</comment>
<dbReference type="OrthoDB" id="3781248at2"/>
<reference evidence="1 2" key="1">
    <citation type="submission" date="2019-04" db="EMBL/GenBank/DDBJ databases">
        <authorList>
            <person name="Dong K."/>
        </authorList>
    </citation>
    <scope>NUCLEOTIDE SEQUENCE [LARGE SCALE GENOMIC DNA]</scope>
    <source>
        <strain evidence="2">dk3543</strain>
    </source>
</reference>
<dbReference type="Proteomes" id="UP000307808">
    <property type="component" value="Unassembled WGS sequence"/>
</dbReference>
<protein>
    <submittedName>
        <fullName evidence="1">Uncharacterized protein</fullName>
    </submittedName>
</protein>
<gene>
    <name evidence="1" type="ORF">FC770_08925</name>
</gene>
<dbReference type="EMBL" id="SZPY01000002">
    <property type="protein sequence ID" value="TKI62498.1"/>
    <property type="molecule type" value="Genomic_DNA"/>
</dbReference>
<keyword evidence="2" id="KW-1185">Reference proteome</keyword>
<sequence length="73" mass="8004">MTTSRRPDDRASVDLYWLPLGAGAGGQCVRGCGRLYEGLAAARRHRQRADLYHSALVVHHDGHDHAIEMAPPS</sequence>
<evidence type="ECO:0000313" key="2">
    <source>
        <dbReference type="Proteomes" id="UP000307808"/>
    </source>
</evidence>
<dbReference type="AlphaFoldDB" id="A0A4U2YMR3"/>
<accession>A0A4U2YMR3</accession>
<dbReference type="RefSeq" id="WP_137065767.1">
    <property type="nucleotide sequence ID" value="NZ_CP040748.1"/>
</dbReference>
<organism evidence="1 2">
    <name type="scientific">Nocardioides jishulii</name>
    <dbReference type="NCBI Taxonomy" id="2575440"/>
    <lineage>
        <taxon>Bacteria</taxon>
        <taxon>Bacillati</taxon>
        <taxon>Actinomycetota</taxon>
        <taxon>Actinomycetes</taxon>
        <taxon>Propionibacteriales</taxon>
        <taxon>Nocardioidaceae</taxon>
        <taxon>Nocardioides</taxon>
    </lineage>
</organism>
<proteinExistence type="predicted"/>
<evidence type="ECO:0000313" key="1">
    <source>
        <dbReference type="EMBL" id="TKI62498.1"/>
    </source>
</evidence>
<name>A0A4U2YMR3_9ACTN</name>